<dbReference type="PANTHER" id="PTHR21022">
    <property type="entry name" value="PREPHENATE DEHYDRATASE P PROTEIN"/>
    <property type="match status" value="1"/>
</dbReference>
<evidence type="ECO:0000259" key="8">
    <source>
        <dbReference type="PROSITE" id="PS51171"/>
    </source>
</evidence>
<evidence type="ECO:0000256" key="6">
    <source>
        <dbReference type="ARBA" id="ARBA00023239"/>
    </source>
</evidence>
<evidence type="ECO:0000313" key="9">
    <source>
        <dbReference type="EMBL" id="MSU06126.1"/>
    </source>
</evidence>
<keyword evidence="6" id="KW-0456">Lyase</keyword>
<evidence type="ECO:0000313" key="10">
    <source>
        <dbReference type="Proteomes" id="UP000460549"/>
    </source>
</evidence>
<dbReference type="GO" id="GO:0009094">
    <property type="term" value="P:L-phenylalanine biosynthetic process"/>
    <property type="evidence" value="ECO:0007669"/>
    <property type="project" value="UniProtKB-UniPathway"/>
</dbReference>
<evidence type="ECO:0000256" key="5">
    <source>
        <dbReference type="ARBA" id="ARBA00023222"/>
    </source>
</evidence>
<evidence type="ECO:0000256" key="3">
    <source>
        <dbReference type="ARBA" id="ARBA00022605"/>
    </source>
</evidence>
<evidence type="ECO:0000256" key="1">
    <source>
        <dbReference type="ARBA" id="ARBA00004741"/>
    </source>
</evidence>
<feature type="domain" description="Prephenate dehydratase" evidence="8">
    <location>
        <begin position="33"/>
        <end position="211"/>
    </location>
</feature>
<organism evidence="9 10">
    <name type="scientific">Bullifex porci</name>
    <dbReference type="NCBI Taxonomy" id="2606638"/>
    <lineage>
        <taxon>Bacteria</taxon>
        <taxon>Pseudomonadati</taxon>
        <taxon>Spirochaetota</taxon>
        <taxon>Spirochaetia</taxon>
        <taxon>Spirochaetales</taxon>
        <taxon>Spirochaetaceae</taxon>
        <taxon>Bullifex</taxon>
    </lineage>
</organism>
<comment type="caution">
    <text evidence="9">The sequence shown here is derived from an EMBL/GenBank/DDBJ whole genome shotgun (WGS) entry which is preliminary data.</text>
</comment>
<evidence type="ECO:0000256" key="7">
    <source>
        <dbReference type="ARBA" id="ARBA00047848"/>
    </source>
</evidence>
<accession>A0A7X2TQ53</accession>
<gene>
    <name evidence="9" type="ORF">FYJ80_04965</name>
</gene>
<dbReference type="GO" id="GO:0005737">
    <property type="term" value="C:cytoplasm"/>
    <property type="evidence" value="ECO:0007669"/>
    <property type="project" value="TreeGrafter"/>
</dbReference>
<dbReference type="InterPro" id="IPR001086">
    <property type="entry name" value="Preph_deHydtase"/>
</dbReference>
<dbReference type="PROSITE" id="PS51257">
    <property type="entry name" value="PROKAR_LIPOPROTEIN"/>
    <property type="match status" value="1"/>
</dbReference>
<keyword evidence="10" id="KW-1185">Reference proteome</keyword>
<dbReference type="Gene3D" id="3.40.190.10">
    <property type="entry name" value="Periplasmic binding protein-like II"/>
    <property type="match status" value="2"/>
</dbReference>
<protein>
    <recommendedName>
        <fullName evidence="2">prephenate dehydratase</fullName>
        <ecNumber evidence="2">4.2.1.51</ecNumber>
    </recommendedName>
</protein>
<dbReference type="Proteomes" id="UP000460549">
    <property type="component" value="Unassembled WGS sequence"/>
</dbReference>
<dbReference type="RefSeq" id="WP_154425103.1">
    <property type="nucleotide sequence ID" value="NZ_VUNN01000007.1"/>
</dbReference>
<evidence type="ECO:0000256" key="4">
    <source>
        <dbReference type="ARBA" id="ARBA00023141"/>
    </source>
</evidence>
<dbReference type="AlphaFoldDB" id="A0A7X2TQ53"/>
<dbReference type="EC" id="4.2.1.51" evidence="2"/>
<dbReference type="SUPFAM" id="SSF53850">
    <property type="entry name" value="Periplasmic binding protein-like II"/>
    <property type="match status" value="1"/>
</dbReference>
<comment type="catalytic activity">
    <reaction evidence="7">
        <text>prephenate + H(+) = 3-phenylpyruvate + CO2 + H2O</text>
        <dbReference type="Rhea" id="RHEA:21648"/>
        <dbReference type="ChEBI" id="CHEBI:15377"/>
        <dbReference type="ChEBI" id="CHEBI:15378"/>
        <dbReference type="ChEBI" id="CHEBI:16526"/>
        <dbReference type="ChEBI" id="CHEBI:18005"/>
        <dbReference type="ChEBI" id="CHEBI:29934"/>
        <dbReference type="EC" id="4.2.1.51"/>
    </reaction>
</comment>
<name>A0A7X2TQ53_9SPIO</name>
<sequence length="219" mass="23425">MKKLITIILLGLTLVSCTTSREKCEWTRLTGESVSYLGPEGTYTGQAAMLFFGDDASYHAKKTVSDAVTLMIDGKCNFAVIPQENTVGGPVTAYIDELLSHDDISVICETELVIDQALLVKKGTKLSDITLICSHEQGLLQGKLWLEENLPLAQTRVVSSTAEGARLASISDGSVAAVASAAAADVYGLEVYAPRIQESDANKTRFYALSMGEGSILRA</sequence>
<proteinExistence type="predicted"/>
<dbReference type="UniPathway" id="UPA00121">
    <property type="reaction ID" value="UER00345"/>
</dbReference>
<dbReference type="GO" id="GO:0004664">
    <property type="term" value="F:prephenate dehydratase activity"/>
    <property type="evidence" value="ECO:0007669"/>
    <property type="project" value="UniProtKB-EC"/>
</dbReference>
<keyword evidence="3" id="KW-0028">Amino-acid biosynthesis</keyword>
<keyword evidence="4" id="KW-0057">Aromatic amino acid biosynthesis</keyword>
<reference evidence="9 10" key="1">
    <citation type="submission" date="2019-08" db="EMBL/GenBank/DDBJ databases">
        <title>In-depth cultivation of the pig gut microbiome towards novel bacterial diversity and tailored functional studies.</title>
        <authorList>
            <person name="Wylensek D."/>
            <person name="Hitch T.C.A."/>
            <person name="Clavel T."/>
        </authorList>
    </citation>
    <scope>NUCLEOTIDE SEQUENCE [LARGE SCALE GENOMIC DNA]</scope>
    <source>
        <strain evidence="9 10">NM-380-WT-3C1</strain>
    </source>
</reference>
<evidence type="ECO:0000256" key="2">
    <source>
        <dbReference type="ARBA" id="ARBA00013147"/>
    </source>
</evidence>
<comment type="pathway">
    <text evidence="1">Amino-acid biosynthesis; L-phenylalanine biosynthesis; phenylpyruvate from prephenate: step 1/1.</text>
</comment>
<dbReference type="PANTHER" id="PTHR21022:SF19">
    <property type="entry name" value="PREPHENATE DEHYDRATASE-RELATED"/>
    <property type="match status" value="1"/>
</dbReference>
<dbReference type="PROSITE" id="PS51171">
    <property type="entry name" value="PREPHENATE_DEHYDR_3"/>
    <property type="match status" value="1"/>
</dbReference>
<dbReference type="EMBL" id="VUNN01000007">
    <property type="protein sequence ID" value="MSU06126.1"/>
    <property type="molecule type" value="Genomic_DNA"/>
</dbReference>
<keyword evidence="5" id="KW-0584">Phenylalanine biosynthesis</keyword>
<dbReference type="Pfam" id="PF00800">
    <property type="entry name" value="PDT"/>
    <property type="match status" value="1"/>
</dbReference>